<gene>
    <name evidence="1" type="ORF">Cgig2_017685</name>
</gene>
<name>A0A9Q1GN78_9CARY</name>
<keyword evidence="2" id="KW-1185">Reference proteome</keyword>
<accession>A0A9Q1GN78</accession>
<organism evidence="1 2">
    <name type="scientific">Carnegiea gigantea</name>
    <dbReference type="NCBI Taxonomy" id="171969"/>
    <lineage>
        <taxon>Eukaryota</taxon>
        <taxon>Viridiplantae</taxon>
        <taxon>Streptophyta</taxon>
        <taxon>Embryophyta</taxon>
        <taxon>Tracheophyta</taxon>
        <taxon>Spermatophyta</taxon>
        <taxon>Magnoliopsida</taxon>
        <taxon>eudicotyledons</taxon>
        <taxon>Gunneridae</taxon>
        <taxon>Pentapetalae</taxon>
        <taxon>Caryophyllales</taxon>
        <taxon>Cactineae</taxon>
        <taxon>Cactaceae</taxon>
        <taxon>Cactoideae</taxon>
        <taxon>Echinocereeae</taxon>
        <taxon>Carnegiea</taxon>
    </lineage>
</organism>
<evidence type="ECO:0000313" key="1">
    <source>
        <dbReference type="EMBL" id="KAJ8422397.1"/>
    </source>
</evidence>
<proteinExistence type="predicted"/>
<protein>
    <submittedName>
        <fullName evidence="1">Uncharacterized protein</fullName>
    </submittedName>
</protein>
<sequence length="183" mass="21070">MIIFMDKTTSGQCYLHIQPSESDIDGEEIKLPNRSSIASLCKSDESSHTKVKENLPSYQLLRHHIESGHKSWVRLPVHGEFSYKPLYWEWLEDILVARVSQPQSNGLPSGFVGPTTTMFPRSLIKETEPSSRNIELVRGVIIRSFSMSWEWLKTNVPRLLQLHFFHVGYAYSSCQLEMLVIYA</sequence>
<dbReference type="Proteomes" id="UP001153076">
    <property type="component" value="Unassembled WGS sequence"/>
</dbReference>
<dbReference type="OrthoDB" id="910577at2759"/>
<reference evidence="1" key="1">
    <citation type="submission" date="2022-04" db="EMBL/GenBank/DDBJ databases">
        <title>Carnegiea gigantea Genome sequencing and assembly v2.</title>
        <authorList>
            <person name="Copetti D."/>
            <person name="Sanderson M.J."/>
            <person name="Burquez A."/>
            <person name="Wojciechowski M.F."/>
        </authorList>
    </citation>
    <scope>NUCLEOTIDE SEQUENCE</scope>
    <source>
        <strain evidence="1">SGP5-SGP5p</strain>
        <tissue evidence="1">Aerial part</tissue>
    </source>
</reference>
<dbReference type="AlphaFoldDB" id="A0A9Q1GN78"/>
<evidence type="ECO:0000313" key="2">
    <source>
        <dbReference type="Proteomes" id="UP001153076"/>
    </source>
</evidence>
<dbReference type="EMBL" id="JAKOGI010002265">
    <property type="protein sequence ID" value="KAJ8422397.1"/>
    <property type="molecule type" value="Genomic_DNA"/>
</dbReference>
<comment type="caution">
    <text evidence="1">The sequence shown here is derived from an EMBL/GenBank/DDBJ whole genome shotgun (WGS) entry which is preliminary data.</text>
</comment>